<protein>
    <submittedName>
        <fullName evidence="3">SWI/SNF-related matrix-associated actin-dependent regulator of chromatin subfamily D member 3</fullName>
    </submittedName>
</protein>
<reference evidence="4" key="1">
    <citation type="submission" date="2017-01" db="EMBL/GenBank/DDBJ databases">
        <authorList>
            <person name="Wang Y."/>
            <person name="White M."/>
            <person name="Kvist S."/>
            <person name="Moncalvo J.-M."/>
        </authorList>
    </citation>
    <scope>NUCLEOTIDE SEQUENCE [LARGE SCALE GENOMIC DNA]</scope>
    <source>
        <strain evidence="4">COL-18-3</strain>
    </source>
</reference>
<gene>
    <name evidence="3" type="ORF">AX774_g8215</name>
</gene>
<feature type="compositionally biased region" description="Polar residues" evidence="2">
    <location>
        <begin position="428"/>
        <end position="437"/>
    </location>
</feature>
<feature type="region of interest" description="Disordered" evidence="2">
    <location>
        <begin position="401"/>
        <end position="439"/>
    </location>
</feature>
<feature type="compositionally biased region" description="Polar residues" evidence="2">
    <location>
        <begin position="411"/>
        <end position="420"/>
    </location>
</feature>
<keyword evidence="1" id="KW-0175">Coiled coil</keyword>
<evidence type="ECO:0000313" key="3">
    <source>
        <dbReference type="EMBL" id="OMH78401.1"/>
    </source>
</evidence>
<evidence type="ECO:0000256" key="1">
    <source>
        <dbReference type="SAM" id="Coils"/>
    </source>
</evidence>
<dbReference type="OrthoDB" id="10263741at2759"/>
<organism evidence="3 4">
    <name type="scientific">Zancudomyces culisetae</name>
    <name type="common">Gut fungus</name>
    <name type="synonym">Smittium culisetae</name>
    <dbReference type="NCBI Taxonomy" id="1213189"/>
    <lineage>
        <taxon>Eukaryota</taxon>
        <taxon>Fungi</taxon>
        <taxon>Fungi incertae sedis</taxon>
        <taxon>Zoopagomycota</taxon>
        <taxon>Kickxellomycotina</taxon>
        <taxon>Harpellomycetes</taxon>
        <taxon>Harpellales</taxon>
        <taxon>Legeriomycetaceae</taxon>
        <taxon>Zancudomyces</taxon>
    </lineage>
</organism>
<dbReference type="AlphaFoldDB" id="A0A1R1PBT4"/>
<feature type="coiled-coil region" evidence="1">
    <location>
        <begin position="283"/>
        <end position="310"/>
    </location>
</feature>
<name>A0A1R1PBT4_ZANCU</name>
<keyword evidence="4" id="KW-1185">Reference proteome</keyword>
<dbReference type="Proteomes" id="UP000188320">
    <property type="component" value="Unassembled WGS sequence"/>
</dbReference>
<evidence type="ECO:0000256" key="2">
    <source>
        <dbReference type="SAM" id="MobiDB-lite"/>
    </source>
</evidence>
<dbReference type="EMBL" id="LSSK01001940">
    <property type="protein sequence ID" value="OMH78401.1"/>
    <property type="molecule type" value="Genomic_DNA"/>
</dbReference>
<comment type="caution">
    <text evidence="3">The sequence shown here is derived from an EMBL/GenBank/DDBJ whole genome shotgun (WGS) entry which is preliminary data.</text>
</comment>
<proteinExistence type="predicted"/>
<accession>A0A1R1PBT4</accession>
<evidence type="ECO:0000313" key="4">
    <source>
        <dbReference type="Proteomes" id="UP000188320"/>
    </source>
</evidence>
<sequence>MGIWLRFRHQVLQQWSLRSQKSELVSESVLKLPDLNSLDKINKSGTMSSTPPVSATSFYNSSRSIAPGSISNNSHGVTTVGSSGISSRSGLGIFKTPLSPSNVCFSPETDHVLIAPENYGVIYDIPHPIFKHKASPRKFSEQFETIIVELDRKDKPYTENIIEWKHSPSSQPVDGFEIKRLGDENVKVKITLYPKSATERFKVNSKDLRELLELDGPIFGEAPIQVSRLPELLMGYLAPIDPFVIEYVIRVDSGPVFKSPHAYDLEVEVEEPSKSRLGPLPSIQTLQKETQAIDEKLDGLMQELHELRAKRDFFNEFSMNPTRFINDAVKIMTRDLQVITGEPSTQLESVLAASMRKQEKDTEKAAKDKEGSGLFELPWVSEAIFHYLATQAEEKTNESITNSFVAGGGNPSATSASITSDGMDRHSSSAIHASQPPSAGVVNAASIAPNAPVNPTQNIPIHPHH</sequence>